<evidence type="ECO:0000256" key="5">
    <source>
        <dbReference type="SAM" id="Phobius"/>
    </source>
</evidence>
<reference evidence="6" key="1">
    <citation type="journal article" date="2020" name="mSystems">
        <title>Genome- and Community-Level Interaction Insights into Carbon Utilization and Element Cycling Functions of Hydrothermarchaeota in Hydrothermal Sediment.</title>
        <authorList>
            <person name="Zhou Z."/>
            <person name="Liu Y."/>
            <person name="Xu W."/>
            <person name="Pan J."/>
            <person name="Luo Z.H."/>
            <person name="Li M."/>
        </authorList>
    </citation>
    <scope>NUCLEOTIDE SEQUENCE [LARGE SCALE GENOMIC DNA]</scope>
    <source>
        <strain evidence="6">SpSt-897</strain>
    </source>
</reference>
<feature type="transmembrane region" description="Helical" evidence="5">
    <location>
        <begin position="258"/>
        <end position="282"/>
    </location>
</feature>
<dbReference type="InterPro" id="IPR052561">
    <property type="entry name" value="ComplexI_Subunit1"/>
</dbReference>
<dbReference type="InterPro" id="IPR001694">
    <property type="entry name" value="NADH_UbQ_OxRdtase_su1/FPO"/>
</dbReference>
<evidence type="ECO:0000256" key="1">
    <source>
        <dbReference type="ARBA" id="ARBA00004141"/>
    </source>
</evidence>
<evidence type="ECO:0000313" key="6">
    <source>
        <dbReference type="EMBL" id="HGF35631.1"/>
    </source>
</evidence>
<proteinExistence type="predicted"/>
<keyword evidence="4 5" id="KW-0472">Membrane</keyword>
<dbReference type="EMBL" id="DTMF01000358">
    <property type="protein sequence ID" value="HGF35631.1"/>
    <property type="molecule type" value="Genomic_DNA"/>
</dbReference>
<gene>
    <name evidence="6" type="ORF">ENW96_14830</name>
</gene>
<dbReference type="GO" id="GO:0005886">
    <property type="term" value="C:plasma membrane"/>
    <property type="evidence" value="ECO:0007669"/>
    <property type="project" value="TreeGrafter"/>
</dbReference>
<name>A0A7C3ZDZ4_9BACT</name>
<dbReference type="PANTHER" id="PTHR43359:SF1">
    <property type="entry name" value="FORMATE HYDROGENLYASE SUBUNIT 4-RELATED"/>
    <property type="match status" value="1"/>
</dbReference>
<comment type="caution">
    <text evidence="6">The sequence shown here is derived from an EMBL/GenBank/DDBJ whole genome shotgun (WGS) entry which is preliminary data.</text>
</comment>
<accession>A0A7C3ZDZ4</accession>
<feature type="transmembrane region" description="Helical" evidence="5">
    <location>
        <begin position="174"/>
        <end position="192"/>
    </location>
</feature>
<evidence type="ECO:0000256" key="2">
    <source>
        <dbReference type="ARBA" id="ARBA00022692"/>
    </source>
</evidence>
<dbReference type="AlphaFoldDB" id="A0A7C3ZDZ4"/>
<keyword evidence="2 5" id="KW-0812">Transmembrane</keyword>
<sequence length="316" mass="35101">MVEKIIFNVIQVIVVMAFAPLVKGISARLKENVQSKRGPSLFQPYRDIWKLFHKDEIVSEHSSWIFRFTPFVVFITPIFVALLIPVLTAYPLFFAFMGDMLGGGFILALGGFFATLAAIDTGNPYGPMGASRTRMVGFLAEPVFMIVFFTVSFIAGSTIPYIVQKYWVSPLANFFQPSHILMLLAFLMLILAESGRIPVDNPTGHFELAMIDESKGLEYSGRGAALMKWGGAMKFFVLCCIFLNVLVAPWGLAQGVQYWEVLLAIPLILIKIIIFVLVLVAIESSLAKLRLFRITEFLGAAFATSVAAMITDLFLM</sequence>
<evidence type="ECO:0000256" key="4">
    <source>
        <dbReference type="ARBA" id="ARBA00023136"/>
    </source>
</evidence>
<keyword evidence="6" id="KW-0456">Lyase</keyword>
<feature type="transmembrane region" description="Helical" evidence="5">
    <location>
        <begin position="139"/>
        <end position="162"/>
    </location>
</feature>
<feature type="transmembrane region" description="Helical" evidence="5">
    <location>
        <begin position="71"/>
        <end position="94"/>
    </location>
</feature>
<dbReference type="GO" id="GO:0016829">
    <property type="term" value="F:lyase activity"/>
    <property type="evidence" value="ECO:0007669"/>
    <property type="project" value="UniProtKB-KW"/>
</dbReference>
<feature type="transmembrane region" description="Helical" evidence="5">
    <location>
        <begin position="6"/>
        <end position="26"/>
    </location>
</feature>
<organism evidence="6">
    <name type="scientific">Desulfobacca acetoxidans</name>
    <dbReference type="NCBI Taxonomy" id="60893"/>
    <lineage>
        <taxon>Bacteria</taxon>
        <taxon>Pseudomonadati</taxon>
        <taxon>Thermodesulfobacteriota</taxon>
        <taxon>Desulfobaccia</taxon>
        <taxon>Desulfobaccales</taxon>
        <taxon>Desulfobaccaceae</taxon>
        <taxon>Desulfobacca</taxon>
    </lineage>
</organism>
<evidence type="ECO:0000256" key="3">
    <source>
        <dbReference type="ARBA" id="ARBA00022989"/>
    </source>
</evidence>
<feature type="transmembrane region" description="Helical" evidence="5">
    <location>
        <begin position="235"/>
        <end position="252"/>
    </location>
</feature>
<feature type="transmembrane region" description="Helical" evidence="5">
    <location>
        <begin position="100"/>
        <end position="119"/>
    </location>
</feature>
<dbReference type="PANTHER" id="PTHR43359">
    <property type="entry name" value="FORMATE HYDROGENLYASE SUBUNIT 4"/>
    <property type="match status" value="1"/>
</dbReference>
<protein>
    <submittedName>
        <fullName evidence="6">Formate hydrogenlyase subunit 4</fullName>
    </submittedName>
</protein>
<comment type="subcellular location">
    <subcellularLocation>
        <location evidence="1">Membrane</location>
        <topology evidence="1">Multi-pass membrane protein</topology>
    </subcellularLocation>
</comment>
<keyword evidence="3 5" id="KW-1133">Transmembrane helix</keyword>
<dbReference type="Pfam" id="PF00146">
    <property type="entry name" value="NADHdh"/>
    <property type="match status" value="1"/>
</dbReference>
<feature type="transmembrane region" description="Helical" evidence="5">
    <location>
        <begin position="294"/>
        <end position="315"/>
    </location>
</feature>